<keyword evidence="1" id="KW-1133">Transmembrane helix</keyword>
<evidence type="ECO:0000256" key="1">
    <source>
        <dbReference type="SAM" id="Phobius"/>
    </source>
</evidence>
<feature type="transmembrane region" description="Helical" evidence="1">
    <location>
        <begin position="57"/>
        <end position="75"/>
    </location>
</feature>
<keyword evidence="1" id="KW-0472">Membrane</keyword>
<dbReference type="EMBL" id="VAUV01000001">
    <property type="protein sequence ID" value="TLD72713.1"/>
    <property type="molecule type" value="Genomic_DNA"/>
</dbReference>
<dbReference type="Proteomes" id="UP000306196">
    <property type="component" value="Unassembled WGS sequence"/>
</dbReference>
<comment type="caution">
    <text evidence="2">The sequence shown here is derived from an EMBL/GenBank/DDBJ whole genome shotgun (WGS) entry which is preliminary data.</text>
</comment>
<gene>
    <name evidence="2" type="ORF">FEM03_01155</name>
</gene>
<feature type="transmembrane region" description="Helical" evidence="1">
    <location>
        <begin position="18"/>
        <end position="37"/>
    </location>
</feature>
<feature type="transmembrane region" description="Helical" evidence="1">
    <location>
        <begin position="110"/>
        <end position="130"/>
    </location>
</feature>
<reference evidence="2 3" key="1">
    <citation type="submission" date="2019-05" db="EMBL/GenBank/DDBJ databases">
        <title>Verrucobacter flavum gen. nov., sp. nov. a new member of the family Verrucomicrobiaceae.</title>
        <authorList>
            <person name="Szuroczki S."/>
            <person name="Abbaszade G."/>
            <person name="Szabo A."/>
            <person name="Felfoldi T."/>
            <person name="Schumann P."/>
            <person name="Boka K."/>
            <person name="Keki Z."/>
            <person name="Toumi M."/>
            <person name="Toth E."/>
        </authorList>
    </citation>
    <scope>NUCLEOTIDE SEQUENCE [LARGE SCALE GENOMIC DNA]</scope>
    <source>
        <strain evidence="2 3">MG-N-17</strain>
    </source>
</reference>
<proteinExistence type="predicted"/>
<accession>A0A5R8KK66</accession>
<dbReference type="AlphaFoldDB" id="A0A5R8KK66"/>
<name>A0A5R8KK66_9BACT</name>
<dbReference type="OrthoDB" id="199303at2"/>
<dbReference type="RefSeq" id="WP_138084336.1">
    <property type="nucleotide sequence ID" value="NZ_VAUV01000001.1"/>
</dbReference>
<sequence>MQALYDWIFHQNADGSGLTLKTAGLILGLALLGKHLWAWLNVDTVSSFLKAFPRSRFWGVALMVVCLAWSMFLALHMDMGEFFTMRRWLLMILPATFILVVMYVPEFLAVRALGTLLLLAASPVLHASFLQPQISRLLLPILAYAWIIGGMFLVGMPYLMRDAVTWLTQSKGRMKAAALAGAAYGALILVFALTSW</sequence>
<protein>
    <submittedName>
        <fullName evidence="2">Uncharacterized protein</fullName>
    </submittedName>
</protein>
<evidence type="ECO:0000313" key="3">
    <source>
        <dbReference type="Proteomes" id="UP000306196"/>
    </source>
</evidence>
<organism evidence="2 3">
    <name type="scientific">Phragmitibacter flavus</name>
    <dbReference type="NCBI Taxonomy" id="2576071"/>
    <lineage>
        <taxon>Bacteria</taxon>
        <taxon>Pseudomonadati</taxon>
        <taxon>Verrucomicrobiota</taxon>
        <taxon>Verrucomicrobiia</taxon>
        <taxon>Verrucomicrobiales</taxon>
        <taxon>Verrucomicrobiaceae</taxon>
        <taxon>Phragmitibacter</taxon>
    </lineage>
</organism>
<evidence type="ECO:0000313" key="2">
    <source>
        <dbReference type="EMBL" id="TLD72713.1"/>
    </source>
</evidence>
<feature type="transmembrane region" description="Helical" evidence="1">
    <location>
        <begin position="137"/>
        <end position="156"/>
    </location>
</feature>
<keyword evidence="1" id="KW-0812">Transmembrane</keyword>
<feature type="transmembrane region" description="Helical" evidence="1">
    <location>
        <begin position="176"/>
        <end position="194"/>
    </location>
</feature>
<feature type="transmembrane region" description="Helical" evidence="1">
    <location>
        <begin position="87"/>
        <end position="104"/>
    </location>
</feature>
<keyword evidence="3" id="KW-1185">Reference proteome</keyword>